<keyword evidence="3" id="KW-1185">Reference proteome</keyword>
<gene>
    <name evidence="2" type="ORF">SAMN04488528_10585</name>
</gene>
<dbReference type="STRING" id="84698.SAMN04488528_10585"/>
<dbReference type="Proteomes" id="UP000198619">
    <property type="component" value="Unassembled WGS sequence"/>
</dbReference>
<proteinExistence type="predicted"/>
<dbReference type="AlphaFoldDB" id="A0A1I1B6V3"/>
<dbReference type="RefSeq" id="WP_242948467.1">
    <property type="nucleotide sequence ID" value="NZ_FOKI01000058.1"/>
</dbReference>
<accession>A0A1I1B6V3</accession>
<reference evidence="2 3" key="1">
    <citation type="submission" date="2016-10" db="EMBL/GenBank/DDBJ databases">
        <authorList>
            <person name="de Groot N.N."/>
        </authorList>
    </citation>
    <scope>NUCLEOTIDE SEQUENCE [LARGE SCALE GENOMIC DNA]</scope>
    <source>
        <strain evidence="2 3">DSM 12271</strain>
    </source>
</reference>
<evidence type="ECO:0000259" key="1">
    <source>
        <dbReference type="Pfam" id="PF13408"/>
    </source>
</evidence>
<dbReference type="Pfam" id="PF13408">
    <property type="entry name" value="Zn_ribbon_recom"/>
    <property type="match status" value="1"/>
</dbReference>
<sequence>MARRQTLAVAIPFSQIVFCGECGEIYRRVHWNNRGKKSIVWRCISRLENTGLVCNSRTVFEDLLKDEVIKAINDLLGQKDDFLEFLSNNIEIVINEQDTTAVAETEKKLEELQKQLLIRANSKEVYNDITDEIYRLREEKHNALVEEAEKKAVGQRLMDMTAFLKEQPMLIDECDEQLIRRLIGKSMVYEDKITVEFKSGVEVEVEM</sequence>
<name>A0A1I1B6V3_9CLOT</name>
<feature type="domain" description="Recombinase zinc beta ribbon" evidence="1">
    <location>
        <begin position="12"/>
        <end position="73"/>
    </location>
</feature>
<evidence type="ECO:0000313" key="2">
    <source>
        <dbReference type="EMBL" id="SFB44320.1"/>
    </source>
</evidence>
<dbReference type="InterPro" id="IPR025827">
    <property type="entry name" value="Zn_ribbon_recom_dom"/>
</dbReference>
<protein>
    <submittedName>
        <fullName evidence="2">Recombinase zinc beta ribbon domain-containing protein</fullName>
    </submittedName>
</protein>
<organism evidence="2 3">
    <name type="scientific">Clostridium frigidicarnis</name>
    <dbReference type="NCBI Taxonomy" id="84698"/>
    <lineage>
        <taxon>Bacteria</taxon>
        <taxon>Bacillati</taxon>
        <taxon>Bacillota</taxon>
        <taxon>Clostridia</taxon>
        <taxon>Eubacteriales</taxon>
        <taxon>Clostridiaceae</taxon>
        <taxon>Clostridium</taxon>
    </lineage>
</organism>
<evidence type="ECO:0000313" key="3">
    <source>
        <dbReference type="Proteomes" id="UP000198619"/>
    </source>
</evidence>
<dbReference type="EMBL" id="FOKI01000058">
    <property type="protein sequence ID" value="SFB44320.1"/>
    <property type="molecule type" value="Genomic_DNA"/>
</dbReference>